<feature type="chain" id="PRO_5040458692" description="Extracellular membrane protein CFEM domain-containing protein" evidence="16">
    <location>
        <begin position="19"/>
        <end position="445"/>
    </location>
</feature>
<dbReference type="Pfam" id="PF05730">
    <property type="entry name" value="CFEM"/>
    <property type="match status" value="1"/>
</dbReference>
<feature type="transmembrane region" description="Helical" evidence="15">
    <location>
        <begin position="219"/>
        <end position="242"/>
    </location>
</feature>
<evidence type="ECO:0000256" key="1">
    <source>
        <dbReference type="ARBA" id="ARBA00004141"/>
    </source>
</evidence>
<organism evidence="19 20">
    <name type="scientific">Amylocarpus encephaloides</name>
    <dbReference type="NCBI Taxonomy" id="45428"/>
    <lineage>
        <taxon>Eukaryota</taxon>
        <taxon>Fungi</taxon>
        <taxon>Dikarya</taxon>
        <taxon>Ascomycota</taxon>
        <taxon>Pezizomycotina</taxon>
        <taxon>Leotiomycetes</taxon>
        <taxon>Helotiales</taxon>
        <taxon>Helotiales incertae sedis</taxon>
        <taxon>Amylocarpus</taxon>
    </lineage>
</organism>
<keyword evidence="6" id="KW-0336">GPI-anchor</keyword>
<keyword evidence="7 15" id="KW-0812">Transmembrane</keyword>
<evidence type="ECO:0000313" key="20">
    <source>
        <dbReference type="Proteomes" id="UP000824998"/>
    </source>
</evidence>
<feature type="transmembrane region" description="Helical" evidence="15">
    <location>
        <begin position="111"/>
        <end position="130"/>
    </location>
</feature>
<evidence type="ECO:0000256" key="4">
    <source>
        <dbReference type="ARBA" id="ARBA00010031"/>
    </source>
</evidence>
<evidence type="ECO:0000256" key="3">
    <source>
        <dbReference type="ARBA" id="ARBA00004613"/>
    </source>
</evidence>
<dbReference type="Proteomes" id="UP000824998">
    <property type="component" value="Unassembled WGS sequence"/>
</dbReference>
<keyword evidence="12" id="KW-0449">Lipoprotein</keyword>
<dbReference type="OrthoDB" id="2496787at2759"/>
<keyword evidence="20" id="KW-1185">Reference proteome</keyword>
<dbReference type="InterPro" id="IPR008427">
    <property type="entry name" value="Extracellular_membr_CFEM_dom"/>
</dbReference>
<sequence>MQISSYVILLNVVSLCVAKTSHELGGRQVPPGIDQVPQCAIPCILTLTPKFCGLVTNTTCICNSSELVDAMIPCTYAACNITESIRLERYQKDSCGVKNDKSRQEFYTHEVYILVSLASLVVAIRCYSRIKLDIGMGADDWAMVAALSTYIIESGTSIGITNNKFGQHLYYLTTREVMIALKYFYITEIFFLLSIMLIKVSILLFFIRIFPGGNHRKMIWGLMALLLITHMTSVCTAIFQCVPFRGNWENWMYKSPPVKCINVYAAILASAGSSLALDILILVFPIPILWKLKLAWNKKIQLLLIFSVGIFVVICACARIPTLKLMKASRDPSWDQQPVAVWSGLEAVTGIICGSLPACRSLAAYFFPRLKVFLGSSENEFTPRRTSRDEEESTGKRKKNRITVTTTTTMGSFMQLDDVSRIGVANANVSERFEHVGTVVKTGGV</sequence>
<protein>
    <recommendedName>
        <fullName evidence="21">Extracellular membrane protein CFEM domain-containing protein</fullName>
    </recommendedName>
</protein>
<keyword evidence="5" id="KW-0964">Secreted</keyword>
<keyword evidence="6" id="KW-0325">Glycoprotein</keyword>
<dbReference type="GO" id="GO:0005576">
    <property type="term" value="C:extracellular region"/>
    <property type="evidence" value="ECO:0007669"/>
    <property type="project" value="UniProtKB-SubCell"/>
</dbReference>
<comment type="similarity">
    <text evidence="4">Belongs to the RBT5 family.</text>
</comment>
<evidence type="ECO:0000256" key="12">
    <source>
        <dbReference type="ARBA" id="ARBA00023288"/>
    </source>
</evidence>
<dbReference type="Pfam" id="PF20684">
    <property type="entry name" value="Fung_rhodopsin"/>
    <property type="match status" value="1"/>
</dbReference>
<feature type="signal peptide" evidence="16">
    <location>
        <begin position="1"/>
        <end position="18"/>
    </location>
</feature>
<accession>A0A9P7YDS3</accession>
<comment type="subcellular location">
    <subcellularLocation>
        <location evidence="2">Membrane</location>
        <topology evidence="2">Lipid-anchor</topology>
        <topology evidence="2">GPI-anchor</topology>
    </subcellularLocation>
    <subcellularLocation>
        <location evidence="1">Membrane</location>
        <topology evidence="1">Multi-pass membrane protein</topology>
    </subcellularLocation>
    <subcellularLocation>
        <location evidence="3">Secreted</location>
    </subcellularLocation>
</comment>
<evidence type="ECO:0000256" key="14">
    <source>
        <dbReference type="SAM" id="MobiDB-lite"/>
    </source>
</evidence>
<evidence type="ECO:0000256" key="2">
    <source>
        <dbReference type="ARBA" id="ARBA00004589"/>
    </source>
</evidence>
<reference evidence="19" key="1">
    <citation type="journal article" date="2021" name="IMA Fungus">
        <title>Genomic characterization of three marine fungi, including Emericellopsis atlantica sp. nov. with signatures of a generalist lifestyle and marine biomass degradation.</title>
        <authorList>
            <person name="Hagestad O.C."/>
            <person name="Hou L."/>
            <person name="Andersen J.H."/>
            <person name="Hansen E.H."/>
            <person name="Altermark B."/>
            <person name="Li C."/>
            <person name="Kuhnert E."/>
            <person name="Cox R.J."/>
            <person name="Crous P.W."/>
            <person name="Spatafora J.W."/>
            <person name="Lail K."/>
            <person name="Amirebrahimi M."/>
            <person name="Lipzen A."/>
            <person name="Pangilinan J."/>
            <person name="Andreopoulos W."/>
            <person name="Hayes R.D."/>
            <person name="Ng V."/>
            <person name="Grigoriev I.V."/>
            <person name="Jackson S.A."/>
            <person name="Sutton T.D.S."/>
            <person name="Dobson A.D.W."/>
            <person name="Rama T."/>
        </authorList>
    </citation>
    <scope>NUCLEOTIDE SEQUENCE</scope>
    <source>
        <strain evidence="19">TRa018bII</strain>
    </source>
</reference>
<evidence type="ECO:0000256" key="7">
    <source>
        <dbReference type="ARBA" id="ARBA00022692"/>
    </source>
</evidence>
<feature type="transmembrane region" description="Helical" evidence="15">
    <location>
        <begin position="300"/>
        <end position="320"/>
    </location>
</feature>
<evidence type="ECO:0000313" key="19">
    <source>
        <dbReference type="EMBL" id="KAG9231786.1"/>
    </source>
</evidence>
<feature type="transmembrane region" description="Helical" evidence="15">
    <location>
        <begin position="183"/>
        <end position="207"/>
    </location>
</feature>
<feature type="region of interest" description="Disordered" evidence="14">
    <location>
        <begin position="381"/>
        <end position="402"/>
    </location>
</feature>
<evidence type="ECO:0000256" key="11">
    <source>
        <dbReference type="ARBA" id="ARBA00023157"/>
    </source>
</evidence>
<proteinExistence type="inferred from homology"/>
<keyword evidence="9 15" id="KW-1133">Transmembrane helix</keyword>
<comment type="caution">
    <text evidence="19">The sequence shown here is derived from an EMBL/GenBank/DDBJ whole genome shotgun (WGS) entry which is preliminary data.</text>
</comment>
<dbReference type="PANTHER" id="PTHR33048:SF160">
    <property type="entry name" value="SAT4 FAMILY MEMBRANE PROTEIN"/>
    <property type="match status" value="1"/>
</dbReference>
<keyword evidence="8 16" id="KW-0732">Signal</keyword>
<evidence type="ECO:0000256" key="16">
    <source>
        <dbReference type="SAM" id="SignalP"/>
    </source>
</evidence>
<feature type="domain" description="Rhodopsin" evidence="18">
    <location>
        <begin position="124"/>
        <end position="363"/>
    </location>
</feature>
<keyword evidence="10 15" id="KW-0472">Membrane</keyword>
<dbReference type="PANTHER" id="PTHR33048">
    <property type="entry name" value="PTH11-LIKE INTEGRAL MEMBRANE PROTEIN (AFU_ORTHOLOGUE AFUA_5G11245)"/>
    <property type="match status" value="1"/>
</dbReference>
<comment type="similarity">
    <text evidence="13">Belongs to the SAT4 family.</text>
</comment>
<dbReference type="GO" id="GO:0098552">
    <property type="term" value="C:side of membrane"/>
    <property type="evidence" value="ECO:0007669"/>
    <property type="project" value="UniProtKB-KW"/>
</dbReference>
<dbReference type="EMBL" id="MU251581">
    <property type="protein sequence ID" value="KAG9231786.1"/>
    <property type="molecule type" value="Genomic_DNA"/>
</dbReference>
<evidence type="ECO:0000259" key="18">
    <source>
        <dbReference type="Pfam" id="PF20684"/>
    </source>
</evidence>
<evidence type="ECO:0000256" key="9">
    <source>
        <dbReference type="ARBA" id="ARBA00022989"/>
    </source>
</evidence>
<evidence type="ECO:0000259" key="17">
    <source>
        <dbReference type="Pfam" id="PF05730"/>
    </source>
</evidence>
<evidence type="ECO:0000256" key="6">
    <source>
        <dbReference type="ARBA" id="ARBA00022622"/>
    </source>
</evidence>
<evidence type="ECO:0000256" key="15">
    <source>
        <dbReference type="SAM" id="Phobius"/>
    </source>
</evidence>
<keyword evidence="11" id="KW-1015">Disulfide bond</keyword>
<evidence type="ECO:0000256" key="13">
    <source>
        <dbReference type="ARBA" id="ARBA00038359"/>
    </source>
</evidence>
<feature type="domain" description="CFEM" evidence="17">
    <location>
        <begin position="33"/>
        <end position="95"/>
    </location>
</feature>
<dbReference type="InterPro" id="IPR052337">
    <property type="entry name" value="SAT4-like"/>
</dbReference>
<evidence type="ECO:0000256" key="5">
    <source>
        <dbReference type="ARBA" id="ARBA00022525"/>
    </source>
</evidence>
<evidence type="ECO:0008006" key="21">
    <source>
        <dbReference type="Google" id="ProtNLM"/>
    </source>
</evidence>
<dbReference type="AlphaFoldDB" id="A0A9P7YDS3"/>
<evidence type="ECO:0000256" key="10">
    <source>
        <dbReference type="ARBA" id="ARBA00023136"/>
    </source>
</evidence>
<feature type="transmembrane region" description="Helical" evidence="15">
    <location>
        <begin position="263"/>
        <end position="288"/>
    </location>
</feature>
<gene>
    <name evidence="19" type="ORF">BJ875DRAFT_105796</name>
</gene>
<dbReference type="InterPro" id="IPR049326">
    <property type="entry name" value="Rhodopsin_dom_fungi"/>
</dbReference>
<evidence type="ECO:0000256" key="8">
    <source>
        <dbReference type="ARBA" id="ARBA00022729"/>
    </source>
</evidence>
<name>A0A9P7YDS3_9HELO</name>